<reference evidence="7 8" key="1">
    <citation type="submission" date="2020-08" db="EMBL/GenBank/DDBJ databases">
        <title>Genome public.</title>
        <authorList>
            <person name="Liu C."/>
            <person name="Sun Q."/>
        </authorList>
    </citation>
    <scope>NUCLEOTIDE SEQUENCE [LARGE SCALE GENOMIC DNA]</scope>
    <source>
        <strain evidence="7 8">NSJ-35</strain>
    </source>
</reference>
<feature type="domain" description="SpaA-like prealbumin fold" evidence="6">
    <location>
        <begin position="865"/>
        <end position="954"/>
    </location>
</feature>
<dbReference type="Gene3D" id="2.60.40.10">
    <property type="entry name" value="Immunoglobulins"/>
    <property type="match status" value="7"/>
</dbReference>
<comment type="similarity">
    <text evidence="1">Belongs to the serine-aspartate repeat-containing protein (SDr) family.</text>
</comment>
<feature type="chain" id="PRO_5046856322" description="SpaA-like prealbumin fold domain-containing protein" evidence="5">
    <location>
        <begin position="28"/>
        <end position="1109"/>
    </location>
</feature>
<feature type="domain" description="SpaA-like prealbumin fold" evidence="6">
    <location>
        <begin position="772"/>
        <end position="850"/>
    </location>
</feature>
<evidence type="ECO:0000256" key="4">
    <source>
        <dbReference type="SAM" id="Phobius"/>
    </source>
</evidence>
<feature type="domain" description="SpaA-like prealbumin fold" evidence="6">
    <location>
        <begin position="516"/>
        <end position="608"/>
    </location>
</feature>
<evidence type="ECO:0000313" key="7">
    <source>
        <dbReference type="EMBL" id="MBC5648185.1"/>
    </source>
</evidence>
<dbReference type="RefSeq" id="WP_186857686.1">
    <property type="nucleotide sequence ID" value="NZ_JACOON010000003.1"/>
</dbReference>
<keyword evidence="4" id="KW-0812">Transmembrane</keyword>
<keyword evidence="4" id="KW-1133">Transmembrane helix</keyword>
<gene>
    <name evidence="7" type="ORF">H8S18_07530</name>
</gene>
<evidence type="ECO:0000256" key="3">
    <source>
        <dbReference type="ARBA" id="ARBA00022729"/>
    </source>
</evidence>
<organism evidence="7 8">
    <name type="scientific">Christensenella tenuis</name>
    <dbReference type="NCBI Taxonomy" id="2763033"/>
    <lineage>
        <taxon>Bacteria</taxon>
        <taxon>Bacillati</taxon>
        <taxon>Bacillota</taxon>
        <taxon>Clostridia</taxon>
        <taxon>Christensenellales</taxon>
        <taxon>Christensenellaceae</taxon>
        <taxon>Christensenella</taxon>
    </lineage>
</organism>
<keyword evidence="3 5" id="KW-0732">Signal</keyword>
<dbReference type="InterPro" id="IPR041033">
    <property type="entry name" value="SpaA_PFL_dom_1"/>
</dbReference>
<dbReference type="Pfam" id="PF17802">
    <property type="entry name" value="SpaA"/>
    <property type="match status" value="6"/>
</dbReference>
<dbReference type="InterPro" id="IPR013783">
    <property type="entry name" value="Ig-like_fold"/>
</dbReference>
<evidence type="ECO:0000256" key="5">
    <source>
        <dbReference type="SAM" id="SignalP"/>
    </source>
</evidence>
<dbReference type="SUPFAM" id="SSF49478">
    <property type="entry name" value="Cna protein B-type domain"/>
    <property type="match status" value="1"/>
</dbReference>
<feature type="domain" description="SpaA-like prealbumin fold" evidence="6">
    <location>
        <begin position="433"/>
        <end position="510"/>
    </location>
</feature>
<dbReference type="EMBL" id="JACOON010000003">
    <property type="protein sequence ID" value="MBC5648185.1"/>
    <property type="molecule type" value="Genomic_DNA"/>
</dbReference>
<evidence type="ECO:0000256" key="2">
    <source>
        <dbReference type="ARBA" id="ARBA00022525"/>
    </source>
</evidence>
<dbReference type="PANTHER" id="PTHR36108">
    <property type="entry name" value="COLOSSIN-B-RELATED"/>
    <property type="match status" value="1"/>
</dbReference>
<keyword evidence="8" id="KW-1185">Reference proteome</keyword>
<name>A0ABR7EEI6_9FIRM</name>
<feature type="domain" description="SpaA-like prealbumin fold" evidence="6">
    <location>
        <begin position="311"/>
        <end position="400"/>
    </location>
</feature>
<keyword evidence="4" id="KW-0472">Membrane</keyword>
<accession>A0ABR7EEI6</accession>
<dbReference type="PANTHER" id="PTHR36108:SF13">
    <property type="entry name" value="COLOSSIN-B-RELATED"/>
    <property type="match status" value="1"/>
</dbReference>
<feature type="signal peptide" evidence="5">
    <location>
        <begin position="1"/>
        <end position="27"/>
    </location>
</feature>
<keyword evidence="2" id="KW-0964">Secreted</keyword>
<sequence>MKQKRIYALLLAVVIAASFCMPLTASAMDRVTIESDPDDATPRYFEYLNSSGQWEKLKTPRHYIVETGEIAYCLQHKMSSPHSWIPYEEAELSDWYDTRTLVGLQIILEYGYPCNKSDNLTDDEARYATANAIRFWLTEQGDPNFWGFTNRRDNPNNLRAVSGHEHVLAWADTLLEYARGMQPMMHRVNFSPASMEMKYEGGYFTGQTKVILENCSGGYTLDRSALPAGTTVEGFTGADGDLLTFKIPASGNGNKSFSITANGADNRVTPNIFLYVTDDPDTQDLISISSGGYHPAGKGNLQFTTPAFARIRITKQDAETGNEPQGDATLYNAHYEIQDNNGTVVDTLSAKGTQTVTSKELPLGTYFIYEKEPVPEGYLLNPDPVTVELTEADMTVEVKDTAVRNTVKKGYISIVKFGEHELAGGSDPDPDIKPPLAGVEFEIRLKSTGELTAVMETDENGKATSPALPYGTYTVSEKSGDANEGYLKVEPFDVFVSENEKTYSYILENKAVELMLQIIKTDAETGKRTPVAGNTFRIEDSQGNEVSFEVLYPQPHTISEFTTDGSGTLYLPGTLAEGDYTLYETAAGAPYLLNGTPLPFHVSENEAVGRVITVEFPNTAAKGKIVIEKCGEALTGAETEETEYGTRYLPIYEKEGLNAVFSVYAAENIGAPDGTVYYEQGQKADEISVTGGHGESKELPLGKYTVIEESVEGDFILDRTPHEVTLSYADQITPIVTETVSLENQRQKGHVQLQKRAEHFSGGMFYTGAGSGFVFGLYAAEDIKEIIPADGLVDILETDENGFAETNVDIPLANYYLKELKAPTEQYELTDTAFPVDVTASNQEDADFTDNSLVTEPVLNKMLRGKISVIKTDASDTKRKLDGIVFEVADSEGNTVSVFETDQNGRGESGWLPFKEEFILREKETKEGFVLSGEEYHFILDAEHQSFEYRIENQPTGVRVSKINERGEPLAGAGFAVKKAGFLQSILPFTKADEGVYRYDPNGKETTLMTDENGKLLILELPNAEYWLEEAIIPEGYFPAAPTAFTVTEKDTYKTPLEIAIQNSPWVKLGLDTDKYNRLIAALLIGIGAGIPILIIIRHRKKQKEDKEA</sequence>
<evidence type="ECO:0000313" key="8">
    <source>
        <dbReference type="Proteomes" id="UP000606889"/>
    </source>
</evidence>
<evidence type="ECO:0000259" key="6">
    <source>
        <dbReference type="Pfam" id="PF17802"/>
    </source>
</evidence>
<proteinExistence type="inferred from homology"/>
<feature type="transmembrane region" description="Helical" evidence="4">
    <location>
        <begin position="1079"/>
        <end position="1097"/>
    </location>
</feature>
<comment type="caution">
    <text evidence="7">The sequence shown here is derived from an EMBL/GenBank/DDBJ whole genome shotgun (WGS) entry which is preliminary data.</text>
</comment>
<protein>
    <recommendedName>
        <fullName evidence="6">SpaA-like prealbumin fold domain-containing protein</fullName>
    </recommendedName>
</protein>
<feature type="domain" description="SpaA-like prealbumin fold" evidence="6">
    <location>
        <begin position="958"/>
        <end position="1054"/>
    </location>
</feature>
<dbReference type="Proteomes" id="UP000606889">
    <property type="component" value="Unassembled WGS sequence"/>
</dbReference>
<evidence type="ECO:0000256" key="1">
    <source>
        <dbReference type="ARBA" id="ARBA00007257"/>
    </source>
</evidence>